<dbReference type="InterPro" id="IPR051473">
    <property type="entry name" value="P2Ox-like"/>
</dbReference>
<evidence type="ECO:0000256" key="2">
    <source>
        <dbReference type="ARBA" id="ARBA00010790"/>
    </source>
</evidence>
<keyword evidence="9" id="KW-1185">Reference proteome</keyword>
<evidence type="ECO:0000256" key="1">
    <source>
        <dbReference type="ARBA" id="ARBA00001974"/>
    </source>
</evidence>
<gene>
    <name evidence="8" type="ORF">KX928_03795</name>
</gene>
<name>A0A9X1JX68_9RHOB</name>
<keyword evidence="3" id="KW-0285">Flavoprotein</keyword>
<evidence type="ECO:0000256" key="5">
    <source>
        <dbReference type="ARBA" id="ARBA00023002"/>
    </source>
</evidence>
<keyword evidence="5" id="KW-0560">Oxidoreductase</keyword>
<dbReference type="GO" id="GO:0016614">
    <property type="term" value="F:oxidoreductase activity, acting on CH-OH group of donors"/>
    <property type="evidence" value="ECO:0007669"/>
    <property type="project" value="InterPro"/>
</dbReference>
<dbReference type="EMBL" id="JAHXDN010000001">
    <property type="protein sequence ID" value="MBW4706905.1"/>
    <property type="molecule type" value="Genomic_DNA"/>
</dbReference>
<evidence type="ECO:0000259" key="6">
    <source>
        <dbReference type="Pfam" id="PF01266"/>
    </source>
</evidence>
<dbReference type="InterPro" id="IPR006076">
    <property type="entry name" value="FAD-dep_OxRdtase"/>
</dbReference>
<dbReference type="Pfam" id="PF05199">
    <property type="entry name" value="GMC_oxred_C"/>
    <property type="match status" value="1"/>
</dbReference>
<evidence type="ECO:0000259" key="7">
    <source>
        <dbReference type="Pfam" id="PF05199"/>
    </source>
</evidence>
<dbReference type="InterPro" id="IPR007867">
    <property type="entry name" value="GMC_OxRtase_C"/>
</dbReference>
<dbReference type="Pfam" id="PF01266">
    <property type="entry name" value="DAO"/>
    <property type="match status" value="1"/>
</dbReference>
<evidence type="ECO:0000256" key="3">
    <source>
        <dbReference type="ARBA" id="ARBA00022630"/>
    </source>
</evidence>
<evidence type="ECO:0000313" key="8">
    <source>
        <dbReference type="EMBL" id="MBW4706905.1"/>
    </source>
</evidence>
<keyword evidence="4" id="KW-0274">FAD</keyword>
<protein>
    <submittedName>
        <fullName evidence="8">GMC family oxidoreductase</fullName>
    </submittedName>
</protein>
<evidence type="ECO:0000256" key="4">
    <source>
        <dbReference type="ARBA" id="ARBA00022827"/>
    </source>
</evidence>
<accession>A0A9X1JX68</accession>
<reference evidence="8" key="1">
    <citation type="submission" date="2021-07" db="EMBL/GenBank/DDBJ databases">
        <title>Roseobacter insulae sp. nov., isolated from a tidal flat.</title>
        <authorList>
            <person name="Park S."/>
            <person name="Yoon J.-H."/>
        </authorList>
    </citation>
    <scope>NUCLEOTIDE SEQUENCE</scope>
    <source>
        <strain evidence="8">YSTF-M11</strain>
    </source>
</reference>
<comment type="similarity">
    <text evidence="2">Belongs to the GMC oxidoreductase family.</text>
</comment>
<comment type="caution">
    <text evidence="8">The sequence shown here is derived from an EMBL/GenBank/DDBJ whole genome shotgun (WGS) entry which is preliminary data.</text>
</comment>
<organism evidence="8 9">
    <name type="scientific">Roseobacter insulae</name>
    <dbReference type="NCBI Taxonomy" id="2859783"/>
    <lineage>
        <taxon>Bacteria</taxon>
        <taxon>Pseudomonadati</taxon>
        <taxon>Pseudomonadota</taxon>
        <taxon>Alphaproteobacteria</taxon>
        <taxon>Rhodobacterales</taxon>
        <taxon>Roseobacteraceae</taxon>
        <taxon>Roseobacter</taxon>
    </lineage>
</organism>
<feature type="domain" description="FAD dependent oxidoreductase" evidence="6">
    <location>
        <begin position="4"/>
        <end position="263"/>
    </location>
</feature>
<dbReference type="PANTHER" id="PTHR42784">
    <property type="entry name" value="PYRANOSE 2-OXIDASE"/>
    <property type="match status" value="1"/>
</dbReference>
<dbReference type="PANTHER" id="PTHR42784:SF1">
    <property type="entry name" value="PYRANOSE 2-OXIDASE"/>
    <property type="match status" value="1"/>
</dbReference>
<sequence>MQPDVIIVGSGMGGATLAAALAPSGRRVLILERGERLRPCAADRDAGAIFATGFFRPDEQWVDGDGTSFSPGNYYCVGGNSKFYGAVLIRYREADFAPVEHLGGRTIGWPIAYADLEKDYLAAEHLYQVRGKAGEDPTEPRRSGSYLHGPVADEPDIVDVRHRLAGIGLHPASLPLGVDVDHWLANGQTPWDGHPDTCDGKMDAETVGIKTALEHPNVELQTGCCVSGLTMHPDGRVAGVKCVVDGVAQTFQAPLVVVAAGAVQSAALLLASANDDYPTGLANTSDQVGRNFMNHNCSAVLALHPLRKNRAIYQKTLMVNDFYLSGGQGGAPLGNVQLLGKISAPILASASRLPEWMAGMIATRSVDFYAMSEDLPDPDSRVTLVDGAVKLDWRRSNWQAHEALVAKLKTSLRKAGFPIVMSRAFDRRTPSHQCGTARMGNDPGTSVVNTFCRSHDHPNLFIVDASVLPTSAAVNPALTIAALALRAGRHITETEFAA</sequence>
<dbReference type="Proteomes" id="UP001138661">
    <property type="component" value="Unassembled WGS sequence"/>
</dbReference>
<feature type="domain" description="Glucose-methanol-choline oxidoreductase C-terminal" evidence="7">
    <location>
        <begin position="428"/>
        <end position="484"/>
    </location>
</feature>
<proteinExistence type="inferred from homology"/>
<evidence type="ECO:0000313" key="9">
    <source>
        <dbReference type="Proteomes" id="UP001138661"/>
    </source>
</evidence>
<dbReference type="RefSeq" id="WP_219499130.1">
    <property type="nucleotide sequence ID" value="NZ_JAHXDN010000001.1"/>
</dbReference>
<comment type="cofactor">
    <cofactor evidence="1">
        <name>FAD</name>
        <dbReference type="ChEBI" id="CHEBI:57692"/>
    </cofactor>
</comment>
<dbReference type="AlphaFoldDB" id="A0A9X1JX68"/>